<gene>
    <name evidence="2" type="ORF">FPOA_05369</name>
</gene>
<evidence type="ECO:0000313" key="3">
    <source>
        <dbReference type="Proteomes" id="UP000091967"/>
    </source>
</evidence>
<evidence type="ECO:0000313" key="2">
    <source>
        <dbReference type="EMBL" id="OBS24832.1"/>
    </source>
</evidence>
<sequence>MPTSTEFFGYHFTNLGPLTTTYEPPASCTTATTDHIYYANASDFTSQYGPVSCGPEKMGECYPSGSDHDKISSQNLNIGGHPTVDYFSPGVICPKGWTTAGIFAPDNEATKGGVFTKVSGTLDDRLGPEDVWGGILEPGETLALCCPSGWTGDVWGWGCVSSIQPFESGTHSEYCQQAMPISAIVSAYTVGTSVLSDPIFSARTYDVDETTKLFTTGAGAWPTDLGEVAIIRRFPGVAMVYQEDDVKETKETGDGGNGDSEDSDDDNAASTLNGARFAPVVAVFVSMLVGVGMFMN</sequence>
<dbReference type="Proteomes" id="UP000091967">
    <property type="component" value="Unassembled WGS sequence"/>
</dbReference>
<protein>
    <submittedName>
        <fullName evidence="2">Uncharacterized protein</fullName>
    </submittedName>
</protein>
<organism evidence="2 3">
    <name type="scientific">Fusarium poae</name>
    <dbReference type="NCBI Taxonomy" id="36050"/>
    <lineage>
        <taxon>Eukaryota</taxon>
        <taxon>Fungi</taxon>
        <taxon>Dikarya</taxon>
        <taxon>Ascomycota</taxon>
        <taxon>Pezizomycotina</taxon>
        <taxon>Sordariomycetes</taxon>
        <taxon>Hypocreomycetidae</taxon>
        <taxon>Hypocreales</taxon>
        <taxon>Nectriaceae</taxon>
        <taxon>Fusarium</taxon>
    </lineage>
</organism>
<keyword evidence="3" id="KW-1185">Reference proteome</keyword>
<comment type="caution">
    <text evidence="2">The sequence shown here is derived from an EMBL/GenBank/DDBJ whole genome shotgun (WGS) entry which is preliminary data.</text>
</comment>
<accession>A0A1B8AWE0</accession>
<proteinExistence type="predicted"/>
<name>A0A1B8AWE0_FUSPO</name>
<dbReference type="OMA" id="FSPGVIC"/>
<dbReference type="AlphaFoldDB" id="A0A1B8AWE0"/>
<feature type="region of interest" description="Disordered" evidence="1">
    <location>
        <begin position="245"/>
        <end position="269"/>
    </location>
</feature>
<reference evidence="2 3" key="1">
    <citation type="submission" date="2016-06" db="EMBL/GenBank/DDBJ databases">
        <title>Living apart together: crosstalk between the core and supernumerary genomes in a fungal plant pathogen.</title>
        <authorList>
            <person name="Vanheule A."/>
            <person name="Audenaert K."/>
            <person name="Warris S."/>
            <person name="Van De Geest H."/>
            <person name="Schijlen E."/>
            <person name="Hofte M."/>
            <person name="De Saeger S."/>
            <person name="Haesaert G."/>
            <person name="Waalwijk C."/>
            <person name="Van Der Lee T."/>
        </authorList>
    </citation>
    <scope>NUCLEOTIDE SEQUENCE [LARGE SCALE GENOMIC DNA]</scope>
    <source>
        <strain evidence="2 3">2516</strain>
    </source>
</reference>
<evidence type="ECO:0000256" key="1">
    <source>
        <dbReference type="SAM" id="MobiDB-lite"/>
    </source>
</evidence>
<dbReference type="EMBL" id="LYXU01000002">
    <property type="protein sequence ID" value="OBS24832.1"/>
    <property type="molecule type" value="Genomic_DNA"/>
</dbReference>